<dbReference type="Gene3D" id="2.40.33.20">
    <property type="entry name" value="PK beta-barrel domain-like"/>
    <property type="match status" value="1"/>
</dbReference>
<proteinExistence type="predicted"/>
<dbReference type="SUPFAM" id="SSF50800">
    <property type="entry name" value="PK beta-barrel domain-like"/>
    <property type="match status" value="1"/>
</dbReference>
<dbReference type="InterPro" id="IPR005302">
    <property type="entry name" value="MoCF_Sase_C"/>
</dbReference>
<dbReference type="EMBL" id="JBHSWB010000001">
    <property type="protein sequence ID" value="MFC6661604.1"/>
    <property type="molecule type" value="Genomic_DNA"/>
</dbReference>
<dbReference type="Pfam" id="PF03476">
    <property type="entry name" value="MOSC_N"/>
    <property type="match status" value="1"/>
</dbReference>
<evidence type="ECO:0000313" key="2">
    <source>
        <dbReference type="EMBL" id="MFC6661604.1"/>
    </source>
</evidence>
<organism evidence="2 3">
    <name type="scientific">Deinococcus multiflagellatus</name>
    <dbReference type="NCBI Taxonomy" id="1656887"/>
    <lineage>
        <taxon>Bacteria</taxon>
        <taxon>Thermotogati</taxon>
        <taxon>Deinococcota</taxon>
        <taxon>Deinococci</taxon>
        <taxon>Deinococcales</taxon>
        <taxon>Deinococcaceae</taxon>
        <taxon>Deinococcus</taxon>
    </lineage>
</organism>
<dbReference type="PANTHER" id="PTHR36930">
    <property type="entry name" value="METAL-SULFUR CLUSTER BIOSYNTHESIS PROTEINS YUAD-RELATED"/>
    <property type="match status" value="1"/>
</dbReference>
<sequence>MSHVGHVAQLYRYPIKSVGGEALTQVAVNERGFEGDRWWAVEDENGKFGSGKSTRRFRRMEGLLDFRAALPEGAAEPMLTLPGGETCAATSPQATAALRERTGHRVTVTPEREISHFDEGALHLLTTSALAWLAQAHGAPVASGHFRHNLLLDTGPVPEHLEERWLGRQLAIGDTLTIQIAAPMPRCVMVNMAQPGVPADPGLLKTIATLHPDACFGVLAQVVQPGILRLGDAARLL</sequence>
<gene>
    <name evidence="2" type="ORF">ACFP90_15615</name>
</gene>
<comment type="caution">
    <text evidence="2">The sequence shown here is derived from an EMBL/GenBank/DDBJ whole genome shotgun (WGS) entry which is preliminary data.</text>
</comment>
<dbReference type="InterPro" id="IPR005303">
    <property type="entry name" value="MOCOS_middle"/>
</dbReference>
<dbReference type="PROSITE" id="PS51340">
    <property type="entry name" value="MOSC"/>
    <property type="match status" value="1"/>
</dbReference>
<dbReference type="InterPro" id="IPR052716">
    <property type="entry name" value="MOSC_domain"/>
</dbReference>
<dbReference type="PANTHER" id="PTHR36930:SF1">
    <property type="entry name" value="MOSC DOMAIN-CONTAINING PROTEIN"/>
    <property type="match status" value="1"/>
</dbReference>
<reference evidence="3" key="1">
    <citation type="journal article" date="2019" name="Int. J. Syst. Evol. Microbiol.">
        <title>The Global Catalogue of Microorganisms (GCM) 10K type strain sequencing project: providing services to taxonomists for standard genome sequencing and annotation.</title>
        <authorList>
            <consortium name="The Broad Institute Genomics Platform"/>
            <consortium name="The Broad Institute Genome Sequencing Center for Infectious Disease"/>
            <person name="Wu L."/>
            <person name="Ma J."/>
        </authorList>
    </citation>
    <scope>NUCLEOTIDE SEQUENCE [LARGE SCALE GENOMIC DNA]</scope>
    <source>
        <strain evidence="3">CCUG 63830</strain>
    </source>
</reference>
<evidence type="ECO:0000313" key="3">
    <source>
        <dbReference type="Proteomes" id="UP001596317"/>
    </source>
</evidence>
<name>A0ABW1ZMB2_9DEIO</name>
<dbReference type="Pfam" id="PF03473">
    <property type="entry name" value="MOSC"/>
    <property type="match status" value="1"/>
</dbReference>
<dbReference type="Proteomes" id="UP001596317">
    <property type="component" value="Unassembled WGS sequence"/>
</dbReference>
<accession>A0ABW1ZMB2</accession>
<protein>
    <submittedName>
        <fullName evidence="2">MOSC domain-containing protein</fullName>
    </submittedName>
</protein>
<evidence type="ECO:0000259" key="1">
    <source>
        <dbReference type="PROSITE" id="PS51340"/>
    </source>
</evidence>
<keyword evidence="3" id="KW-1185">Reference proteome</keyword>
<feature type="domain" description="MOSC" evidence="1">
    <location>
        <begin position="92"/>
        <end position="237"/>
    </location>
</feature>
<dbReference type="InterPro" id="IPR011037">
    <property type="entry name" value="Pyrv_Knase-like_insert_dom_sf"/>
</dbReference>
<dbReference type="RefSeq" id="WP_224608420.1">
    <property type="nucleotide sequence ID" value="NZ_JAIQXV010000008.1"/>
</dbReference>